<evidence type="ECO:0000256" key="2">
    <source>
        <dbReference type="ARBA" id="ARBA00022741"/>
    </source>
</evidence>
<dbReference type="SUPFAM" id="SSF55931">
    <property type="entry name" value="Glutamine synthetase/guanido kinase"/>
    <property type="match status" value="1"/>
</dbReference>
<comment type="similarity">
    <text evidence="5">Belongs to the glutamate--cysteine ligase type 2 family. YbdK subfamily.</text>
</comment>
<evidence type="ECO:0000313" key="6">
    <source>
        <dbReference type="EMBL" id="RKQ92509.1"/>
    </source>
</evidence>
<keyword evidence="1 5" id="KW-0436">Ligase</keyword>
<dbReference type="NCBIfam" id="TIGR02050">
    <property type="entry name" value="gshA_cyan_rel"/>
    <property type="match status" value="1"/>
</dbReference>
<evidence type="ECO:0000256" key="1">
    <source>
        <dbReference type="ARBA" id="ARBA00022598"/>
    </source>
</evidence>
<dbReference type="GO" id="GO:0042398">
    <property type="term" value="P:modified amino acid biosynthetic process"/>
    <property type="evidence" value="ECO:0007669"/>
    <property type="project" value="InterPro"/>
</dbReference>
<comment type="function">
    <text evidence="5">ATP-dependent carboxylate-amine ligase which exhibits weak glutamate--cysteine ligase activity.</text>
</comment>
<dbReference type="PANTHER" id="PTHR36510:SF1">
    <property type="entry name" value="GLUTAMATE--CYSTEINE LIGASE 2-RELATED"/>
    <property type="match status" value="1"/>
</dbReference>
<keyword evidence="2 5" id="KW-0547">Nucleotide-binding</keyword>
<dbReference type="InterPro" id="IPR006336">
    <property type="entry name" value="GCS2"/>
</dbReference>
<dbReference type="PANTHER" id="PTHR36510">
    <property type="entry name" value="GLUTAMATE--CYSTEINE LIGASE 2-RELATED"/>
    <property type="match status" value="1"/>
</dbReference>
<evidence type="ECO:0000256" key="5">
    <source>
        <dbReference type="HAMAP-Rule" id="MF_01609"/>
    </source>
</evidence>
<name>A0A660LD31_9ACTN</name>
<dbReference type="HAMAP" id="MF_01609">
    <property type="entry name" value="Glu_cys_ligase_2"/>
    <property type="match status" value="1"/>
</dbReference>
<dbReference type="InterPro" id="IPR014746">
    <property type="entry name" value="Gln_synth/guanido_kin_cat_dom"/>
</dbReference>
<dbReference type="GO" id="GO:0005524">
    <property type="term" value="F:ATP binding"/>
    <property type="evidence" value="ECO:0007669"/>
    <property type="project" value="UniProtKB-KW"/>
</dbReference>
<accession>A0A660LD31</accession>
<dbReference type="OrthoDB" id="9769628at2"/>
<gene>
    <name evidence="6" type="ORF">C8N24_2358</name>
</gene>
<dbReference type="EMBL" id="RBIL01000001">
    <property type="protein sequence ID" value="RKQ92509.1"/>
    <property type="molecule type" value="Genomic_DNA"/>
</dbReference>
<keyword evidence="3 5" id="KW-0067">ATP-binding</keyword>
<dbReference type="GO" id="GO:0004357">
    <property type="term" value="F:glutamate-cysteine ligase activity"/>
    <property type="evidence" value="ECO:0007669"/>
    <property type="project" value="UniProtKB-EC"/>
</dbReference>
<dbReference type="RefSeq" id="WP_121250202.1">
    <property type="nucleotide sequence ID" value="NZ_RBIL01000001.1"/>
</dbReference>
<evidence type="ECO:0000256" key="4">
    <source>
        <dbReference type="ARBA" id="ARBA00048819"/>
    </source>
</evidence>
<dbReference type="Gene3D" id="3.30.590.20">
    <property type="match status" value="1"/>
</dbReference>
<organism evidence="6 7">
    <name type="scientific">Solirubrobacter pauli</name>
    <dbReference type="NCBI Taxonomy" id="166793"/>
    <lineage>
        <taxon>Bacteria</taxon>
        <taxon>Bacillati</taxon>
        <taxon>Actinomycetota</taxon>
        <taxon>Thermoleophilia</taxon>
        <taxon>Solirubrobacterales</taxon>
        <taxon>Solirubrobacteraceae</taxon>
        <taxon>Solirubrobacter</taxon>
    </lineage>
</organism>
<evidence type="ECO:0000256" key="3">
    <source>
        <dbReference type="ARBA" id="ARBA00022840"/>
    </source>
</evidence>
<reference evidence="6 7" key="1">
    <citation type="submission" date="2018-10" db="EMBL/GenBank/DDBJ databases">
        <title>Genomic Encyclopedia of Archaeal and Bacterial Type Strains, Phase II (KMG-II): from individual species to whole genera.</title>
        <authorList>
            <person name="Goeker M."/>
        </authorList>
    </citation>
    <scope>NUCLEOTIDE SEQUENCE [LARGE SCALE GENOMIC DNA]</scope>
    <source>
        <strain evidence="6 7">DSM 14954</strain>
    </source>
</reference>
<dbReference type="Pfam" id="PF04107">
    <property type="entry name" value="GCS2"/>
    <property type="match status" value="1"/>
</dbReference>
<dbReference type="AlphaFoldDB" id="A0A660LD31"/>
<comment type="caution">
    <text evidence="6">The sequence shown here is derived from an EMBL/GenBank/DDBJ whole genome shotgun (WGS) entry which is preliminary data.</text>
</comment>
<evidence type="ECO:0000313" key="7">
    <source>
        <dbReference type="Proteomes" id="UP000278962"/>
    </source>
</evidence>
<dbReference type="EC" id="6.3.2.2" evidence="5"/>
<proteinExistence type="inferred from homology"/>
<comment type="catalytic activity">
    <reaction evidence="4 5">
        <text>L-cysteine + L-glutamate + ATP = gamma-L-glutamyl-L-cysteine + ADP + phosphate + H(+)</text>
        <dbReference type="Rhea" id="RHEA:13285"/>
        <dbReference type="ChEBI" id="CHEBI:15378"/>
        <dbReference type="ChEBI" id="CHEBI:29985"/>
        <dbReference type="ChEBI" id="CHEBI:30616"/>
        <dbReference type="ChEBI" id="CHEBI:35235"/>
        <dbReference type="ChEBI" id="CHEBI:43474"/>
        <dbReference type="ChEBI" id="CHEBI:58173"/>
        <dbReference type="ChEBI" id="CHEBI:456216"/>
        <dbReference type="EC" id="6.3.2.2"/>
    </reaction>
</comment>
<protein>
    <recommendedName>
        <fullName evidence="5">Putative glutamate--cysteine ligase 2</fullName>
        <ecNumber evidence="5">6.3.2.2</ecNumber>
    </recommendedName>
    <alternativeName>
        <fullName evidence="5">Gamma-glutamylcysteine synthetase 2</fullName>
        <shortName evidence="5">GCS 2</shortName>
        <shortName evidence="5">Gamma-GCS 2</shortName>
    </alternativeName>
</protein>
<sequence length="373" mass="40881">MEHRFGHRPGFPLGIEEELLLVDGETLRPANVASELVQSLTPRSGVIMNDLYEALIETSTPVVDNAPEGVRVLSALRDQLRDAGATFFGGGLHPYVAFGEVTHVESERYQDIRHEMRGLVSRTPTAALHVHVGMPDPETAIVACNRMRVHLPLLQALAAQSPFWFGHDSGLASARSTIFRSFPRSIVPQAFRDWEHYQDVIRWSVETADIPDYTYLWWDIRPSPNLGTVEIRAMDAQSRMGSVAGLAALVHALAVGCALGEEEVAPPTEGIMESSFRAARDGIEATIWWRGALRPIREVGADALALARPYARDLDGEDALEEVERILRDGGGADRMRAAHATGGMDEVLARLVAESVEPYASTQTTSPSRSQS</sequence>
<dbReference type="InterPro" id="IPR011793">
    <property type="entry name" value="YbdK"/>
</dbReference>
<keyword evidence="7" id="KW-1185">Reference proteome</keyword>
<dbReference type="Proteomes" id="UP000278962">
    <property type="component" value="Unassembled WGS sequence"/>
</dbReference>
<dbReference type="InterPro" id="IPR050141">
    <property type="entry name" value="GCL_type2/YbdK_subfam"/>
</dbReference>